<evidence type="ECO:0000256" key="1">
    <source>
        <dbReference type="SAM" id="MobiDB-lite"/>
    </source>
</evidence>
<evidence type="ECO:0000313" key="2">
    <source>
        <dbReference type="EMBL" id="EJT99908.1"/>
    </source>
</evidence>
<dbReference type="RefSeq" id="XP_040626806.1">
    <property type="nucleotide sequence ID" value="XM_040776514.1"/>
</dbReference>
<dbReference type="GeneID" id="63691576"/>
<dbReference type="PANTHER" id="PTHR46014:SF1">
    <property type="entry name" value="TETRATRICOPEPTIDE REPEAT PROTEIN 1"/>
    <property type="match status" value="1"/>
</dbReference>
<dbReference type="Gene3D" id="1.25.40.10">
    <property type="entry name" value="Tetratricopeptide repeat domain"/>
    <property type="match status" value="1"/>
</dbReference>
<dbReference type="Proteomes" id="UP000030653">
    <property type="component" value="Unassembled WGS sequence"/>
</dbReference>
<dbReference type="OrthoDB" id="1872379at2759"/>
<name>M5FUJ1_DACPD</name>
<feature type="compositionally biased region" description="Polar residues" evidence="1">
    <location>
        <begin position="9"/>
        <end position="22"/>
    </location>
</feature>
<feature type="region of interest" description="Disordered" evidence="1">
    <location>
        <begin position="1"/>
        <end position="33"/>
    </location>
</feature>
<dbReference type="InterPro" id="IPR052769">
    <property type="entry name" value="TPR_domain_protein"/>
</dbReference>
<proteinExistence type="predicted"/>
<organism evidence="2 3">
    <name type="scientific">Dacryopinax primogenitus (strain DJM 731)</name>
    <name type="common">Brown rot fungus</name>
    <dbReference type="NCBI Taxonomy" id="1858805"/>
    <lineage>
        <taxon>Eukaryota</taxon>
        <taxon>Fungi</taxon>
        <taxon>Dikarya</taxon>
        <taxon>Basidiomycota</taxon>
        <taxon>Agaricomycotina</taxon>
        <taxon>Dacrymycetes</taxon>
        <taxon>Dacrymycetales</taxon>
        <taxon>Dacrymycetaceae</taxon>
        <taxon>Dacryopinax</taxon>
    </lineage>
</organism>
<dbReference type="OMA" id="EGNDHFR"/>
<dbReference type="Gene3D" id="1.10.150.160">
    <property type="match status" value="1"/>
</dbReference>
<gene>
    <name evidence="2" type="ORF">DACRYDRAFT_81513</name>
</gene>
<dbReference type="SUPFAM" id="SSF48452">
    <property type="entry name" value="TPR-like"/>
    <property type="match status" value="1"/>
</dbReference>
<dbReference type="STRING" id="1858805.M5FUJ1"/>
<evidence type="ECO:0000313" key="3">
    <source>
        <dbReference type="Proteomes" id="UP000030653"/>
    </source>
</evidence>
<protein>
    <submittedName>
        <fullName evidence="2">TPR-like protein</fullName>
    </submittedName>
</protein>
<dbReference type="InterPro" id="IPR019734">
    <property type="entry name" value="TPR_rpt"/>
</dbReference>
<dbReference type="PANTHER" id="PTHR46014">
    <property type="entry name" value="TETRATRICOPEPTIDE REPEAT PROTEIN 1"/>
    <property type="match status" value="1"/>
</dbReference>
<accession>M5FUJ1</accession>
<sequence length="283" mass="31034">MPRPPSPDESVTSHDTFTSAQEPPSPESEFTDSEARALLDEASKLKELGNEAFRSQKWEEAREKYEQALGCVPMDPLVRRSADEVEHGVPAYEVHPPEEEDEQEVPNPNSGSDNSKGKEKENGTENTSDPPAPEPELKKEARLARAVLNNNIAACLSKQNQPALAIDYCTRALNSDPGYGKALYRRALCRQEVGGWAALSGAKEDLKKLVEILPPSSPLLPSVRSSLLTLEPLLSSTAEKEKAEMFSKLKDLGNSFLGKFGLSTDNFQFSPDGKGGYAMNFQR</sequence>
<keyword evidence="3" id="KW-1185">Reference proteome</keyword>
<dbReference type="AlphaFoldDB" id="M5FUJ1"/>
<dbReference type="EMBL" id="JH795868">
    <property type="protein sequence ID" value="EJT99908.1"/>
    <property type="molecule type" value="Genomic_DNA"/>
</dbReference>
<dbReference type="SMART" id="SM00028">
    <property type="entry name" value="TPR"/>
    <property type="match status" value="2"/>
</dbReference>
<dbReference type="HOGENOM" id="CLU_058463_0_0_1"/>
<dbReference type="InterPro" id="IPR011990">
    <property type="entry name" value="TPR-like_helical_dom_sf"/>
</dbReference>
<reference evidence="2 3" key="1">
    <citation type="journal article" date="2012" name="Science">
        <title>The Paleozoic origin of enzymatic lignin decomposition reconstructed from 31 fungal genomes.</title>
        <authorList>
            <person name="Floudas D."/>
            <person name="Binder M."/>
            <person name="Riley R."/>
            <person name="Barry K."/>
            <person name="Blanchette R.A."/>
            <person name="Henrissat B."/>
            <person name="Martinez A.T."/>
            <person name="Otillar R."/>
            <person name="Spatafora J.W."/>
            <person name="Yadav J.S."/>
            <person name="Aerts A."/>
            <person name="Benoit I."/>
            <person name="Boyd A."/>
            <person name="Carlson A."/>
            <person name="Copeland A."/>
            <person name="Coutinho P.M."/>
            <person name="de Vries R.P."/>
            <person name="Ferreira P."/>
            <person name="Findley K."/>
            <person name="Foster B."/>
            <person name="Gaskell J."/>
            <person name="Glotzer D."/>
            <person name="Gorecki P."/>
            <person name="Heitman J."/>
            <person name="Hesse C."/>
            <person name="Hori C."/>
            <person name="Igarashi K."/>
            <person name="Jurgens J.A."/>
            <person name="Kallen N."/>
            <person name="Kersten P."/>
            <person name="Kohler A."/>
            <person name="Kuees U."/>
            <person name="Kumar T.K.A."/>
            <person name="Kuo A."/>
            <person name="LaButti K."/>
            <person name="Larrondo L.F."/>
            <person name="Lindquist E."/>
            <person name="Ling A."/>
            <person name="Lombard V."/>
            <person name="Lucas S."/>
            <person name="Lundell T."/>
            <person name="Martin R."/>
            <person name="McLaughlin D.J."/>
            <person name="Morgenstern I."/>
            <person name="Morin E."/>
            <person name="Murat C."/>
            <person name="Nagy L.G."/>
            <person name="Nolan M."/>
            <person name="Ohm R.A."/>
            <person name="Patyshakuliyeva A."/>
            <person name="Rokas A."/>
            <person name="Ruiz-Duenas F.J."/>
            <person name="Sabat G."/>
            <person name="Salamov A."/>
            <person name="Samejima M."/>
            <person name="Schmutz J."/>
            <person name="Slot J.C."/>
            <person name="St John F."/>
            <person name="Stenlid J."/>
            <person name="Sun H."/>
            <person name="Sun S."/>
            <person name="Syed K."/>
            <person name="Tsang A."/>
            <person name="Wiebenga A."/>
            <person name="Young D."/>
            <person name="Pisabarro A."/>
            <person name="Eastwood D.C."/>
            <person name="Martin F."/>
            <person name="Cullen D."/>
            <person name="Grigoriev I.V."/>
            <person name="Hibbett D.S."/>
        </authorList>
    </citation>
    <scope>NUCLEOTIDE SEQUENCE [LARGE SCALE GENOMIC DNA]</scope>
    <source>
        <strain evidence="2 3">DJM-731 SS1</strain>
    </source>
</reference>
<feature type="region of interest" description="Disordered" evidence="1">
    <location>
        <begin position="82"/>
        <end position="136"/>
    </location>
</feature>